<keyword evidence="7 8" id="KW-0472">Membrane</keyword>
<evidence type="ECO:0000256" key="4">
    <source>
        <dbReference type="ARBA" id="ARBA00022679"/>
    </source>
</evidence>
<evidence type="ECO:0008006" key="11">
    <source>
        <dbReference type="Google" id="ProtNLM"/>
    </source>
</evidence>
<feature type="transmembrane region" description="Helical" evidence="8">
    <location>
        <begin position="250"/>
        <end position="273"/>
    </location>
</feature>
<evidence type="ECO:0000256" key="6">
    <source>
        <dbReference type="ARBA" id="ARBA00022989"/>
    </source>
</evidence>
<name>A7NN54_ROSCS</name>
<dbReference type="PANTHER" id="PTHR33908:SF11">
    <property type="entry name" value="MEMBRANE PROTEIN"/>
    <property type="match status" value="1"/>
</dbReference>
<keyword evidence="5 8" id="KW-0812">Transmembrane</keyword>
<dbReference type="PANTHER" id="PTHR33908">
    <property type="entry name" value="MANNOSYLTRANSFERASE YKCB-RELATED"/>
    <property type="match status" value="1"/>
</dbReference>
<feature type="transmembrane region" description="Helical" evidence="8">
    <location>
        <begin position="209"/>
        <end position="238"/>
    </location>
</feature>
<feature type="transmembrane region" description="Helical" evidence="8">
    <location>
        <begin position="185"/>
        <end position="203"/>
    </location>
</feature>
<dbReference type="KEGG" id="rca:Rcas_2924"/>
<dbReference type="GO" id="GO:0005886">
    <property type="term" value="C:plasma membrane"/>
    <property type="evidence" value="ECO:0007669"/>
    <property type="project" value="UniProtKB-SubCell"/>
</dbReference>
<protein>
    <recommendedName>
        <fullName evidence="11">Glycosyltransferase RgtA/B/C/D-like domain-containing protein</fullName>
    </recommendedName>
</protein>
<evidence type="ECO:0000313" key="9">
    <source>
        <dbReference type="EMBL" id="ABU58986.1"/>
    </source>
</evidence>
<feature type="transmembrane region" description="Helical" evidence="8">
    <location>
        <begin position="112"/>
        <end position="128"/>
    </location>
</feature>
<feature type="transmembrane region" description="Helical" evidence="8">
    <location>
        <begin position="385"/>
        <end position="405"/>
    </location>
</feature>
<feature type="transmembrane region" description="Helical" evidence="8">
    <location>
        <begin position="38"/>
        <end position="60"/>
    </location>
</feature>
<reference evidence="9 10" key="1">
    <citation type="submission" date="2007-08" db="EMBL/GenBank/DDBJ databases">
        <title>Complete sequence of Roseiflexus castenholzii DSM 13941.</title>
        <authorList>
            <consortium name="US DOE Joint Genome Institute"/>
            <person name="Copeland A."/>
            <person name="Lucas S."/>
            <person name="Lapidus A."/>
            <person name="Barry K."/>
            <person name="Glavina del Rio T."/>
            <person name="Dalin E."/>
            <person name="Tice H."/>
            <person name="Pitluck S."/>
            <person name="Thompson L.S."/>
            <person name="Brettin T."/>
            <person name="Bruce D."/>
            <person name="Detter J.C."/>
            <person name="Han C."/>
            <person name="Tapia R."/>
            <person name="Schmutz J."/>
            <person name="Larimer F."/>
            <person name="Land M."/>
            <person name="Hauser L."/>
            <person name="Kyrpides N."/>
            <person name="Mikhailova N."/>
            <person name="Bryant D.A."/>
            <person name="Hanada S."/>
            <person name="Tsukatani Y."/>
            <person name="Richardson P."/>
        </authorList>
    </citation>
    <scope>NUCLEOTIDE SEQUENCE [LARGE SCALE GENOMIC DNA]</scope>
    <source>
        <strain evidence="10">DSM 13941 / HLO8</strain>
    </source>
</reference>
<comment type="subcellular location">
    <subcellularLocation>
        <location evidence="1">Cell membrane</location>
        <topology evidence="1">Multi-pass membrane protein</topology>
    </subcellularLocation>
</comment>
<keyword evidence="3" id="KW-0328">Glycosyltransferase</keyword>
<dbReference type="EMBL" id="CP000804">
    <property type="protein sequence ID" value="ABU58986.1"/>
    <property type="molecule type" value="Genomic_DNA"/>
</dbReference>
<dbReference type="InterPro" id="IPR050297">
    <property type="entry name" value="LipidA_mod_glycosyltrf_83"/>
</dbReference>
<dbReference type="AlphaFoldDB" id="A7NN54"/>
<evidence type="ECO:0000256" key="2">
    <source>
        <dbReference type="ARBA" id="ARBA00022475"/>
    </source>
</evidence>
<dbReference type="GO" id="GO:0009103">
    <property type="term" value="P:lipopolysaccharide biosynthetic process"/>
    <property type="evidence" value="ECO:0007669"/>
    <property type="project" value="UniProtKB-ARBA"/>
</dbReference>
<accession>A7NN54</accession>
<feature type="transmembrane region" description="Helical" evidence="8">
    <location>
        <begin position="360"/>
        <end position="378"/>
    </location>
</feature>
<evidence type="ECO:0000313" key="10">
    <source>
        <dbReference type="Proteomes" id="UP000000263"/>
    </source>
</evidence>
<dbReference type="GO" id="GO:0016763">
    <property type="term" value="F:pentosyltransferase activity"/>
    <property type="evidence" value="ECO:0007669"/>
    <property type="project" value="TreeGrafter"/>
</dbReference>
<dbReference type="Proteomes" id="UP000000263">
    <property type="component" value="Chromosome"/>
</dbReference>
<sequence>MALLREPHCVAHILALRLTQSERDDMNALLSRWCNARYALLGALAVQYVLFQALTGVQYGDSPRNLHWGMVAWESPRFLIDAEDPYDRVNGFPPEPASLAPASFARGRSGSLHPWWGPLYLILFGAVWRVSGSYGALQAIVPVAAGMVVILTYALGSRYIGPRGGLLAAALLALFPVFREHGPLSFVEPLSALVLTVALWAFVERRAWLAALCGALAMYGKIDLIMLYLGTAGLMWLLSLRSAQPLPLRYALLTLGVPALCLAPWIILIYGIVGRPTTVGGAPQIDVFLTIAPQMLEQMFTLPLPLATATLALMAFPAILAVWHRAAGAATIMLAIWVALGVVVLLVYAALPGASNNPRIFIPALPALCILSAAGLFQVERRARFALLVTIFTIFAAVNGAGVVYQRLQAQVTATMMPVWSVLRDAPAGVILTDQYWHAALYARQPATWFEHDPVFQRNIMHDAANFRRYLEVAPIRYVALPRDPDAAAKRLAAPEARLYAALPIGRDLGWDAEPLASADVRAYLDATFPKRVIGEYVIYIVER</sequence>
<proteinExistence type="predicted"/>
<evidence type="ECO:0000256" key="5">
    <source>
        <dbReference type="ARBA" id="ARBA00022692"/>
    </source>
</evidence>
<dbReference type="RefSeq" id="WP_012121410.1">
    <property type="nucleotide sequence ID" value="NC_009767.1"/>
</dbReference>
<keyword evidence="10" id="KW-1185">Reference proteome</keyword>
<gene>
    <name evidence="9" type="ordered locus">Rcas_2924</name>
</gene>
<evidence type="ECO:0000256" key="1">
    <source>
        <dbReference type="ARBA" id="ARBA00004651"/>
    </source>
</evidence>
<keyword evidence="2" id="KW-1003">Cell membrane</keyword>
<feature type="transmembrane region" description="Helical" evidence="8">
    <location>
        <begin position="302"/>
        <end position="323"/>
    </location>
</feature>
<evidence type="ECO:0000256" key="7">
    <source>
        <dbReference type="ARBA" id="ARBA00023136"/>
    </source>
</evidence>
<keyword evidence="4" id="KW-0808">Transferase</keyword>
<evidence type="ECO:0000256" key="8">
    <source>
        <dbReference type="SAM" id="Phobius"/>
    </source>
</evidence>
<dbReference type="HOGENOM" id="CLU_531950_0_0_0"/>
<organism evidence="9 10">
    <name type="scientific">Roseiflexus castenholzii (strain DSM 13941 / HLO8)</name>
    <dbReference type="NCBI Taxonomy" id="383372"/>
    <lineage>
        <taxon>Bacteria</taxon>
        <taxon>Bacillati</taxon>
        <taxon>Chloroflexota</taxon>
        <taxon>Chloroflexia</taxon>
        <taxon>Chloroflexales</taxon>
        <taxon>Roseiflexineae</taxon>
        <taxon>Roseiflexaceae</taxon>
        <taxon>Roseiflexus</taxon>
    </lineage>
</organism>
<dbReference type="eggNOG" id="COG1807">
    <property type="taxonomic scope" value="Bacteria"/>
</dbReference>
<feature type="transmembrane region" description="Helical" evidence="8">
    <location>
        <begin position="135"/>
        <end position="154"/>
    </location>
</feature>
<evidence type="ECO:0000256" key="3">
    <source>
        <dbReference type="ARBA" id="ARBA00022676"/>
    </source>
</evidence>
<feature type="transmembrane region" description="Helical" evidence="8">
    <location>
        <begin position="330"/>
        <end position="354"/>
    </location>
</feature>
<keyword evidence="6 8" id="KW-1133">Transmembrane helix</keyword>